<feature type="binding site" evidence="9">
    <location>
        <position position="41"/>
    </location>
    <ligand>
        <name>ATP</name>
        <dbReference type="ChEBI" id="CHEBI:30616"/>
    </ligand>
</feature>
<evidence type="ECO:0000256" key="6">
    <source>
        <dbReference type="ARBA" id="ARBA00022840"/>
    </source>
</evidence>
<evidence type="ECO:0000256" key="4">
    <source>
        <dbReference type="ARBA" id="ARBA00022741"/>
    </source>
</evidence>
<feature type="domain" description="Protein kinase" evidence="11">
    <location>
        <begin position="12"/>
        <end position="282"/>
    </location>
</feature>
<protein>
    <recommendedName>
        <fullName evidence="1">non-specific serine/threonine protein kinase</fullName>
        <ecNumber evidence="1">2.7.11.1</ecNumber>
    </recommendedName>
</protein>
<evidence type="ECO:0000259" key="11">
    <source>
        <dbReference type="PROSITE" id="PS50011"/>
    </source>
</evidence>
<evidence type="ECO:0000256" key="9">
    <source>
        <dbReference type="PROSITE-ProRule" id="PRU10141"/>
    </source>
</evidence>
<dbReference type="Gene3D" id="3.30.10.20">
    <property type="match status" value="3"/>
</dbReference>
<dbReference type="CDD" id="cd14014">
    <property type="entry name" value="STKc_PknB_like"/>
    <property type="match status" value="1"/>
</dbReference>
<organism evidence="13 14">
    <name type="scientific">Dolosicoccus paucivorans</name>
    <dbReference type="NCBI Taxonomy" id="84521"/>
    <lineage>
        <taxon>Bacteria</taxon>
        <taxon>Bacillati</taxon>
        <taxon>Bacillota</taxon>
        <taxon>Bacilli</taxon>
        <taxon>Lactobacillales</taxon>
        <taxon>Aerococcaceae</taxon>
        <taxon>Dolosicoccus</taxon>
    </lineage>
</organism>
<evidence type="ECO:0000256" key="2">
    <source>
        <dbReference type="ARBA" id="ARBA00022527"/>
    </source>
</evidence>
<dbReference type="Gene3D" id="2.60.40.2560">
    <property type="match status" value="1"/>
</dbReference>
<dbReference type="InterPro" id="IPR000719">
    <property type="entry name" value="Prot_kinase_dom"/>
</dbReference>
<dbReference type="InterPro" id="IPR005543">
    <property type="entry name" value="PASTA_dom"/>
</dbReference>
<evidence type="ECO:0000313" key="14">
    <source>
        <dbReference type="Proteomes" id="UP000235682"/>
    </source>
</evidence>
<keyword evidence="10" id="KW-1133">Transmembrane helix</keyword>
<dbReference type="Gene3D" id="3.30.200.20">
    <property type="entry name" value="Phosphorylase Kinase, domain 1"/>
    <property type="match status" value="1"/>
</dbReference>
<name>A0A2N6SMY8_9LACT</name>
<keyword evidence="6 9" id="KW-0067">ATP-binding</keyword>
<dbReference type="STRING" id="84521.SAMN04487994_100453"/>
<reference evidence="13 14" key="1">
    <citation type="submission" date="2017-09" db="EMBL/GenBank/DDBJ databases">
        <title>Bacterial strain isolated from the female urinary microbiota.</title>
        <authorList>
            <person name="Thomas-White K."/>
            <person name="Kumar N."/>
            <person name="Forster S."/>
            <person name="Putonti C."/>
            <person name="Lawley T."/>
            <person name="Wolfe A.J."/>
        </authorList>
    </citation>
    <scope>NUCLEOTIDE SEQUENCE [LARGE SCALE GENOMIC DNA]</scope>
    <source>
        <strain evidence="13 14">UMB0852</strain>
    </source>
</reference>
<feature type="domain" description="PASTA" evidence="12">
    <location>
        <begin position="501"/>
        <end position="567"/>
    </location>
</feature>
<keyword evidence="10" id="KW-0812">Transmembrane</keyword>
<accession>A0A2N6SMY8</accession>
<dbReference type="PANTHER" id="PTHR43289:SF34">
    <property type="entry name" value="SERINE_THREONINE-PROTEIN KINASE YBDM-RELATED"/>
    <property type="match status" value="1"/>
</dbReference>
<dbReference type="AlphaFoldDB" id="A0A2N6SMY8"/>
<feature type="domain" description="PASTA" evidence="12">
    <location>
        <begin position="368"/>
        <end position="432"/>
    </location>
</feature>
<dbReference type="InterPro" id="IPR017441">
    <property type="entry name" value="Protein_kinase_ATP_BS"/>
</dbReference>
<comment type="catalytic activity">
    <reaction evidence="7">
        <text>L-threonyl-[protein] + ATP = O-phospho-L-threonyl-[protein] + ADP + H(+)</text>
        <dbReference type="Rhea" id="RHEA:46608"/>
        <dbReference type="Rhea" id="RHEA-COMP:11060"/>
        <dbReference type="Rhea" id="RHEA-COMP:11605"/>
        <dbReference type="ChEBI" id="CHEBI:15378"/>
        <dbReference type="ChEBI" id="CHEBI:30013"/>
        <dbReference type="ChEBI" id="CHEBI:30616"/>
        <dbReference type="ChEBI" id="CHEBI:61977"/>
        <dbReference type="ChEBI" id="CHEBI:456216"/>
        <dbReference type="EC" id="2.7.11.1"/>
    </reaction>
</comment>
<dbReference type="PANTHER" id="PTHR43289">
    <property type="entry name" value="MITOGEN-ACTIVATED PROTEIN KINASE KINASE KINASE 20-RELATED"/>
    <property type="match status" value="1"/>
</dbReference>
<dbReference type="NCBIfam" id="NF033483">
    <property type="entry name" value="PknB_PASTA_kin"/>
    <property type="match status" value="1"/>
</dbReference>
<dbReference type="FunFam" id="1.10.510.10:FF:000021">
    <property type="entry name" value="Serine/threonine protein kinase"/>
    <property type="match status" value="1"/>
</dbReference>
<evidence type="ECO:0000256" key="10">
    <source>
        <dbReference type="SAM" id="Phobius"/>
    </source>
</evidence>
<dbReference type="PROSITE" id="PS00108">
    <property type="entry name" value="PROTEIN_KINASE_ST"/>
    <property type="match status" value="1"/>
</dbReference>
<dbReference type="PROSITE" id="PS51178">
    <property type="entry name" value="PASTA"/>
    <property type="match status" value="3"/>
</dbReference>
<evidence type="ECO:0000256" key="5">
    <source>
        <dbReference type="ARBA" id="ARBA00022777"/>
    </source>
</evidence>
<evidence type="ECO:0000256" key="8">
    <source>
        <dbReference type="ARBA" id="ARBA00048679"/>
    </source>
</evidence>
<keyword evidence="2 13" id="KW-0723">Serine/threonine-protein kinase</keyword>
<gene>
    <name evidence="13" type="ORF">CJ205_04550</name>
</gene>
<keyword evidence="3" id="KW-0808">Transferase</keyword>
<keyword evidence="14" id="KW-1185">Reference proteome</keyword>
<proteinExistence type="predicted"/>
<feature type="transmembrane region" description="Helical" evidence="10">
    <location>
        <begin position="344"/>
        <end position="365"/>
    </location>
</feature>
<keyword evidence="4 9" id="KW-0547">Nucleotide-binding</keyword>
<dbReference type="EC" id="2.7.11.1" evidence="1"/>
<comment type="caution">
    <text evidence="13">The sequence shown here is derived from an EMBL/GenBank/DDBJ whole genome shotgun (WGS) entry which is preliminary data.</text>
</comment>
<keyword evidence="10" id="KW-0472">Membrane</keyword>
<keyword evidence="5 13" id="KW-0418">Kinase</keyword>
<dbReference type="Proteomes" id="UP000235682">
    <property type="component" value="Unassembled WGS sequence"/>
</dbReference>
<dbReference type="InterPro" id="IPR008271">
    <property type="entry name" value="Ser/Thr_kinase_AS"/>
</dbReference>
<dbReference type="InterPro" id="IPR011009">
    <property type="entry name" value="Kinase-like_dom_sf"/>
</dbReference>
<comment type="catalytic activity">
    <reaction evidence="8">
        <text>L-seryl-[protein] + ATP = O-phospho-L-seryl-[protein] + ADP + H(+)</text>
        <dbReference type="Rhea" id="RHEA:17989"/>
        <dbReference type="Rhea" id="RHEA-COMP:9863"/>
        <dbReference type="Rhea" id="RHEA-COMP:11604"/>
        <dbReference type="ChEBI" id="CHEBI:15378"/>
        <dbReference type="ChEBI" id="CHEBI:29999"/>
        <dbReference type="ChEBI" id="CHEBI:30616"/>
        <dbReference type="ChEBI" id="CHEBI:83421"/>
        <dbReference type="ChEBI" id="CHEBI:456216"/>
        <dbReference type="EC" id="2.7.11.1"/>
    </reaction>
</comment>
<dbReference type="Pfam" id="PF03793">
    <property type="entry name" value="PASTA"/>
    <property type="match status" value="3"/>
</dbReference>
<evidence type="ECO:0000313" key="13">
    <source>
        <dbReference type="EMBL" id="PMC58396.1"/>
    </source>
</evidence>
<evidence type="ECO:0000256" key="7">
    <source>
        <dbReference type="ARBA" id="ARBA00047899"/>
    </source>
</evidence>
<dbReference type="Gene3D" id="1.10.510.10">
    <property type="entry name" value="Transferase(Phosphotransferase) domain 1"/>
    <property type="match status" value="1"/>
</dbReference>
<dbReference type="SUPFAM" id="SSF56112">
    <property type="entry name" value="Protein kinase-like (PK-like)"/>
    <property type="match status" value="1"/>
</dbReference>
<dbReference type="SMART" id="SM00220">
    <property type="entry name" value="S_TKc"/>
    <property type="match status" value="1"/>
</dbReference>
<dbReference type="CDD" id="cd06577">
    <property type="entry name" value="PASTA_pknB"/>
    <property type="match status" value="3"/>
</dbReference>
<dbReference type="EMBL" id="PNHE01000015">
    <property type="protein sequence ID" value="PMC58396.1"/>
    <property type="molecule type" value="Genomic_DNA"/>
</dbReference>
<evidence type="ECO:0000259" key="12">
    <source>
        <dbReference type="PROSITE" id="PS51178"/>
    </source>
</evidence>
<dbReference type="PROSITE" id="PS50011">
    <property type="entry name" value="PROTEIN_KINASE_DOM"/>
    <property type="match status" value="1"/>
</dbReference>
<dbReference type="Pfam" id="PF00069">
    <property type="entry name" value="Pkinase"/>
    <property type="match status" value="1"/>
</dbReference>
<dbReference type="OrthoDB" id="9788659at2"/>
<dbReference type="PROSITE" id="PS00107">
    <property type="entry name" value="PROTEIN_KINASE_ATP"/>
    <property type="match status" value="1"/>
</dbReference>
<dbReference type="GO" id="GO:0004674">
    <property type="term" value="F:protein serine/threonine kinase activity"/>
    <property type="evidence" value="ECO:0007669"/>
    <property type="project" value="UniProtKB-KW"/>
</dbReference>
<dbReference type="SMART" id="SM00740">
    <property type="entry name" value="PASTA"/>
    <property type="match status" value="3"/>
</dbReference>
<evidence type="ECO:0000256" key="3">
    <source>
        <dbReference type="ARBA" id="ARBA00022679"/>
    </source>
</evidence>
<dbReference type="GO" id="GO:0005524">
    <property type="term" value="F:ATP binding"/>
    <property type="evidence" value="ECO:0007669"/>
    <property type="project" value="UniProtKB-UniRule"/>
</dbReference>
<evidence type="ECO:0000256" key="1">
    <source>
        <dbReference type="ARBA" id="ARBA00012513"/>
    </source>
</evidence>
<sequence>MMDIGDKLSDRYVIKDVIGQGGMANVFLGHDLILNRDVAIKVLRFDFQDNKDAIRRFRREAMSASQLLHHNIVEVYDVDEEDGKQYIVMEYVKGEDLKTYIRKHSPLPLESVVSIMMQLLSAIDLAHKHQIIHRDIKPQNVLIKDGSEVKITDFGIAIALTDTSITQTNTLLGSVHYLSPEQARGANATVKSDIYALGIVLYELITGTVPFDGESPVSIALKHFQEDLPSVREQYDYIPQSLENVILKATAKNPEDRYASVQEMLADLSTSLNESRFNEPMFIPPSKLEETIAIKPIKALSASSSSLDQATSKGPEPLDEEVFPRFDEVAPIEPAKRTNWWLKYLLPFILMVALIAGGFGAYNFFYLNTTMPDIEGLTQEEAQEALSRAHLTLGEVQKVWNETVKAGEIVDTKPTAGTRLKRNSTVDIIMSNGKEQVQIGDYIGMEYEEIRRRLTEANFIVQRRDLATTPDQAGIILDQDIQPGSQVIPSETPITLTVGNAPESVTMQDFYNLSEEVVHNFEAGFGINVEYEYDYDEFIPVGQVISQEPESGTHLEPGDTISVVISKGPREEHIVPQQVNIDIEYLSKYDDKDVDKEDPLPNVIRVYIGDVNNDINQIAEEFEIKESRTIQIFMYIKEHGTGQYRVTRDDEVIAENGQVYPQ</sequence>
<feature type="domain" description="PASTA" evidence="12">
    <location>
        <begin position="433"/>
        <end position="500"/>
    </location>
</feature>
<dbReference type="FunFam" id="3.30.200.20:FF:000035">
    <property type="entry name" value="Serine/threonine protein kinase Stk1"/>
    <property type="match status" value="1"/>
</dbReference>